<dbReference type="OrthoDB" id="16851at2759"/>
<accession>A0A4R0RJQ2</accession>
<feature type="region of interest" description="Disordered" evidence="1">
    <location>
        <begin position="170"/>
        <end position="198"/>
    </location>
</feature>
<keyword evidence="3" id="KW-1185">Reference proteome</keyword>
<proteinExistence type="predicted"/>
<name>A0A4R0RJQ2_9APHY</name>
<gene>
    <name evidence="2" type="ORF">EIP91_010306</name>
</gene>
<feature type="compositionally biased region" description="Basic residues" evidence="1">
    <location>
        <begin position="1"/>
        <end position="11"/>
    </location>
</feature>
<dbReference type="STRING" id="92696.A0A4R0RJQ2"/>
<evidence type="ECO:0000256" key="1">
    <source>
        <dbReference type="SAM" id="MobiDB-lite"/>
    </source>
</evidence>
<reference evidence="2 3" key="1">
    <citation type="submission" date="2018-11" db="EMBL/GenBank/DDBJ databases">
        <title>Genome assembly of Steccherinum ochraceum LE-BIN_3174, the white-rot fungus of the Steccherinaceae family (The Residual Polyporoid clade, Polyporales, Basidiomycota).</title>
        <authorList>
            <person name="Fedorova T.V."/>
            <person name="Glazunova O.A."/>
            <person name="Landesman E.O."/>
            <person name="Moiseenko K.V."/>
            <person name="Psurtseva N.V."/>
            <person name="Savinova O.S."/>
            <person name="Shakhova N.V."/>
            <person name="Tyazhelova T.V."/>
            <person name="Vasina D.V."/>
        </authorList>
    </citation>
    <scope>NUCLEOTIDE SEQUENCE [LARGE SCALE GENOMIC DNA]</scope>
    <source>
        <strain evidence="2 3">LE-BIN_3174</strain>
    </source>
</reference>
<dbReference type="AlphaFoldDB" id="A0A4R0RJQ2"/>
<feature type="region of interest" description="Disordered" evidence="1">
    <location>
        <begin position="1"/>
        <end position="26"/>
    </location>
</feature>
<organism evidence="2 3">
    <name type="scientific">Steccherinum ochraceum</name>
    <dbReference type="NCBI Taxonomy" id="92696"/>
    <lineage>
        <taxon>Eukaryota</taxon>
        <taxon>Fungi</taxon>
        <taxon>Dikarya</taxon>
        <taxon>Basidiomycota</taxon>
        <taxon>Agaricomycotina</taxon>
        <taxon>Agaricomycetes</taxon>
        <taxon>Polyporales</taxon>
        <taxon>Steccherinaceae</taxon>
        <taxon>Steccherinum</taxon>
    </lineage>
</organism>
<evidence type="ECO:0000313" key="3">
    <source>
        <dbReference type="Proteomes" id="UP000292702"/>
    </source>
</evidence>
<protein>
    <submittedName>
        <fullName evidence="2">Uncharacterized protein</fullName>
    </submittedName>
</protein>
<evidence type="ECO:0000313" key="2">
    <source>
        <dbReference type="EMBL" id="TCD68651.1"/>
    </source>
</evidence>
<feature type="compositionally biased region" description="Basic and acidic residues" evidence="1">
    <location>
        <begin position="12"/>
        <end position="26"/>
    </location>
</feature>
<dbReference type="Proteomes" id="UP000292702">
    <property type="component" value="Unassembled WGS sequence"/>
</dbReference>
<comment type="caution">
    <text evidence="2">The sequence shown here is derived from an EMBL/GenBank/DDBJ whole genome shotgun (WGS) entry which is preliminary data.</text>
</comment>
<sequence>MDCNHLSRKRKRENEPRDAKADQETVKKQLVGGDADDSHGEDLLALLNLTDLTIHEQLEDRFRVLSSALLHNYHLVCSSADSQSTFEILEIEFYLIKPLVHEDPFTHGGNDQKQSGRWYFHRAPRLGGERITRAKTDQTLPTAAAGYRGGTRKGLDLTFGSPIALTSRHFQAPSPTPQFDPEAQSSQPSSSSNDGTMRGGILLRSVQRVEDGKVISGPSLLVDEILRLSGAVNIAQLVSEKWNGDLSALQDVSPSANRASSNSQRPSLYLKQKALSKLNGGPDTGSSADIKPRIYRSPRVGLDLSNPEIPIATMDALKHPRVVFVSKHYRYFTRPHLLTANGRGQTFLGIFRDDLYPDAQGDHASFSAPVDQVVSDTGLKRATVEKYMQEYLQGYQHGSLKAFIGASGKGASSSPGTFLRMMGTLAKAQGERQQ</sequence>
<dbReference type="EMBL" id="RWJN01000061">
    <property type="protein sequence ID" value="TCD68651.1"/>
    <property type="molecule type" value="Genomic_DNA"/>
</dbReference>